<gene>
    <name evidence="3" type="ORF">LzC2_27390</name>
</gene>
<feature type="region of interest" description="Disordered" evidence="1">
    <location>
        <begin position="441"/>
        <end position="466"/>
    </location>
</feature>
<dbReference type="PANTHER" id="PTHR43155:SF2">
    <property type="entry name" value="CYCLIC DI-GMP PHOSPHODIESTERASE PA4108"/>
    <property type="match status" value="1"/>
</dbReference>
<dbReference type="Proteomes" id="UP000609651">
    <property type="component" value="Unassembled WGS sequence"/>
</dbReference>
<protein>
    <recommendedName>
        <fullName evidence="2">HD-GYP domain-containing protein</fullName>
    </recommendedName>
</protein>
<dbReference type="PROSITE" id="PS51832">
    <property type="entry name" value="HD_GYP"/>
    <property type="match status" value="1"/>
</dbReference>
<feature type="domain" description="HD-GYP" evidence="2">
    <location>
        <begin position="199"/>
        <end position="396"/>
    </location>
</feature>
<evidence type="ECO:0000313" key="4">
    <source>
        <dbReference type="Proteomes" id="UP000609651"/>
    </source>
</evidence>
<dbReference type="SMART" id="SM00471">
    <property type="entry name" value="HDc"/>
    <property type="match status" value="1"/>
</dbReference>
<accession>A0ABX1VEY4</accession>
<reference evidence="3 4" key="1">
    <citation type="journal article" date="2020" name="Syst. Appl. Microbiol.">
        <title>Alienimonas chondri sp. nov., a novel planctomycete isolated from the biofilm of the red alga Chondrus crispus.</title>
        <authorList>
            <person name="Vitorino I."/>
            <person name="Albuquerque L."/>
            <person name="Wiegand S."/>
            <person name="Kallscheuer N."/>
            <person name="da Costa M.S."/>
            <person name="Lobo-da-Cunha A."/>
            <person name="Jogler C."/>
            <person name="Lage O.M."/>
        </authorList>
    </citation>
    <scope>NUCLEOTIDE SEQUENCE [LARGE SCALE GENOMIC DNA]</scope>
    <source>
        <strain evidence="3 4">LzC2</strain>
    </source>
</reference>
<dbReference type="InterPro" id="IPR037522">
    <property type="entry name" value="HD_GYP_dom"/>
</dbReference>
<dbReference type="InterPro" id="IPR003607">
    <property type="entry name" value="HD/PDEase_dom"/>
</dbReference>
<sequence length="466" mass="49743">MSQLVPLPLERLACDGLLPTAIYTAGKTGSVGGRGGTVLLLAKGSRLTPDLLERLKERGVCELIVDKDFLAEVSREEPGVQAPPVREPVPVSAGRRLPPDALIHSLTRPAGLPTPERRQAARARRDALAAGLDALFADAQPDVFGGPSPLRSMALGAALSQTTRALSRRIDGQGLRTLSAQSVENLCEDFDLFTAVGLSRPANAVVEPGDGDAYSSLLSRLREHAVRTTHLALAIGTIVGLRRYELEQLAMGCLVHDAGMAHVDPALWDGPHRLDSAQFVAVADHPRHTLGLLRGVPGIPAGARAVAVQIHERADGSGYPFRLKGGRIHRLSRLASIADAYCGMTADRPHRPALPSHSAVRSLAADAIRGHFDPASMRAFLETVGLFPPGAAVVLSDGRCGRVVEADREWPAGPRVELWDPIRDCFTGEVVDLALRAPFGPEEAGSHERPRIVSTDEFGDSQSWSL</sequence>
<dbReference type="SUPFAM" id="SSF109604">
    <property type="entry name" value="HD-domain/PDEase-like"/>
    <property type="match status" value="1"/>
</dbReference>
<dbReference type="RefSeq" id="WP_171187849.1">
    <property type="nucleotide sequence ID" value="NZ_WTPX01000089.1"/>
</dbReference>
<keyword evidence="4" id="KW-1185">Reference proteome</keyword>
<evidence type="ECO:0000259" key="2">
    <source>
        <dbReference type="PROSITE" id="PS51832"/>
    </source>
</evidence>
<dbReference type="Pfam" id="PF13487">
    <property type="entry name" value="HD_5"/>
    <property type="match status" value="1"/>
</dbReference>
<comment type="caution">
    <text evidence="3">The sequence shown here is derived from an EMBL/GenBank/DDBJ whole genome shotgun (WGS) entry which is preliminary data.</text>
</comment>
<dbReference type="CDD" id="cd00077">
    <property type="entry name" value="HDc"/>
    <property type="match status" value="1"/>
</dbReference>
<dbReference type="EMBL" id="WTPX01000089">
    <property type="protein sequence ID" value="NNJ26650.1"/>
    <property type="molecule type" value="Genomic_DNA"/>
</dbReference>
<dbReference type="PANTHER" id="PTHR43155">
    <property type="entry name" value="CYCLIC DI-GMP PHOSPHODIESTERASE PA4108-RELATED"/>
    <property type="match status" value="1"/>
</dbReference>
<dbReference type="Gene3D" id="1.10.3210.10">
    <property type="entry name" value="Hypothetical protein af1432"/>
    <property type="match status" value="1"/>
</dbReference>
<evidence type="ECO:0000256" key="1">
    <source>
        <dbReference type="SAM" id="MobiDB-lite"/>
    </source>
</evidence>
<evidence type="ECO:0000313" key="3">
    <source>
        <dbReference type="EMBL" id="NNJ26650.1"/>
    </source>
</evidence>
<organism evidence="3 4">
    <name type="scientific">Alienimonas chondri</name>
    <dbReference type="NCBI Taxonomy" id="2681879"/>
    <lineage>
        <taxon>Bacteria</taxon>
        <taxon>Pseudomonadati</taxon>
        <taxon>Planctomycetota</taxon>
        <taxon>Planctomycetia</taxon>
        <taxon>Planctomycetales</taxon>
        <taxon>Planctomycetaceae</taxon>
        <taxon>Alienimonas</taxon>
    </lineage>
</organism>
<proteinExistence type="predicted"/>
<name>A0ABX1VEY4_9PLAN</name>